<dbReference type="KEGG" id="wdi:H9L19_04790"/>
<feature type="signal peptide" evidence="2">
    <location>
        <begin position="1"/>
        <end position="37"/>
    </location>
</feature>
<feature type="domain" description="Thioester" evidence="3">
    <location>
        <begin position="114"/>
        <end position="213"/>
    </location>
</feature>
<dbReference type="Pfam" id="PF08341">
    <property type="entry name" value="TED"/>
    <property type="match status" value="1"/>
</dbReference>
<gene>
    <name evidence="4" type="ORF">H9L19_04790</name>
</gene>
<evidence type="ECO:0000313" key="5">
    <source>
        <dbReference type="Proteomes" id="UP000515800"/>
    </source>
</evidence>
<sequence>MTTISNKQMRKLKRYMTVATMAVSLSGGFVMPIVASANSVAPTTVSALLASRALNNDHNGLGQIYYPNGSSIGVYAATGDDQANISNGVTTPNTVISYGNVSKSAVMFGNGQFVYCLQNHKGNPAGTPGTSWDSNLSDYANETMTVVMALGYPNTSLSSGNNSAIRDYMSTQYAIWAAEQDGQIKTDNGSMASLNSLSDGAGVIQRANDLYNRALDIMSKGGISYLTRDTHDEEKAKAESQLTADLTAAASAKTDELNKTVDSDLDNQTQTETKSMTKYMQDVSDKALNTVQSTYTKLGQDVLADKVNMLLGANHKPIATLNSSQYMFMDKSDNSRAFTFKPIATMPSLNLGNDDASTLIPNKTTKLDTKKNYAGEMNTSATGKVISSTAGAGLNELGDKVNTIAIKLDHQLPTGSYVMQGDQKINEQNNGTFIIKNDAEFEIHIPGNASSDTEKLSYTIVGNTALTLADFKASAKTDLSGTEEIKASAKDTVDSTISFPYHTDAEVGVVSVGKSPNPANQDTGVFVMNMNAVDKTDEVSGNVPVEVNKTKNVDADYSDKKDLNIQVDATAVRKADAQSKFSWGLN</sequence>
<dbReference type="Proteomes" id="UP000515800">
    <property type="component" value="Chromosome"/>
</dbReference>
<reference evidence="4 5" key="1">
    <citation type="submission" date="2020-08" db="EMBL/GenBank/DDBJ databases">
        <title>Genome sequence of Weissella diestrammenae KACC 16890T.</title>
        <authorList>
            <person name="Hyun D.-W."/>
            <person name="Bae J.-W."/>
        </authorList>
    </citation>
    <scope>NUCLEOTIDE SEQUENCE [LARGE SCALE GENOMIC DNA]</scope>
    <source>
        <strain evidence="4 5">KACC 16890</strain>
    </source>
</reference>
<organism evidence="4 5">
    <name type="scientific">Weissella diestrammenae</name>
    <dbReference type="NCBI Taxonomy" id="1162633"/>
    <lineage>
        <taxon>Bacteria</taxon>
        <taxon>Bacillati</taxon>
        <taxon>Bacillota</taxon>
        <taxon>Bacilli</taxon>
        <taxon>Lactobacillales</taxon>
        <taxon>Lactobacillaceae</taxon>
        <taxon>Weissella</taxon>
    </lineage>
</organism>
<feature type="compositionally biased region" description="Basic and acidic residues" evidence="1">
    <location>
        <begin position="253"/>
        <end position="262"/>
    </location>
</feature>
<accession>A0A7G9T3R5</accession>
<feature type="region of interest" description="Disordered" evidence="1">
    <location>
        <begin position="253"/>
        <end position="273"/>
    </location>
</feature>
<dbReference type="EMBL" id="CP060724">
    <property type="protein sequence ID" value="QNN74740.1"/>
    <property type="molecule type" value="Genomic_DNA"/>
</dbReference>
<keyword evidence="2" id="KW-0732">Signal</keyword>
<evidence type="ECO:0000256" key="1">
    <source>
        <dbReference type="SAM" id="MobiDB-lite"/>
    </source>
</evidence>
<dbReference type="AlphaFoldDB" id="A0A7G9T3R5"/>
<evidence type="ECO:0000313" key="4">
    <source>
        <dbReference type="EMBL" id="QNN74740.1"/>
    </source>
</evidence>
<keyword evidence="5" id="KW-1185">Reference proteome</keyword>
<dbReference type="InterPro" id="IPR013552">
    <property type="entry name" value="Thioester_dom"/>
</dbReference>
<protein>
    <submittedName>
        <fullName evidence="4">Cys-Gln thioester bond-forming surface protein</fullName>
    </submittedName>
</protein>
<feature type="chain" id="PRO_5028938394" evidence="2">
    <location>
        <begin position="38"/>
        <end position="586"/>
    </location>
</feature>
<proteinExistence type="predicted"/>
<evidence type="ECO:0000256" key="2">
    <source>
        <dbReference type="SAM" id="SignalP"/>
    </source>
</evidence>
<dbReference type="RefSeq" id="WP_187528575.1">
    <property type="nucleotide sequence ID" value="NZ_CP060724.1"/>
</dbReference>
<name>A0A7G9T3R5_9LACO</name>
<evidence type="ECO:0000259" key="3">
    <source>
        <dbReference type="Pfam" id="PF08341"/>
    </source>
</evidence>